<dbReference type="EMBL" id="VBPA01000128">
    <property type="protein sequence ID" value="TMQ71391.1"/>
    <property type="molecule type" value="Genomic_DNA"/>
</dbReference>
<protein>
    <submittedName>
        <fullName evidence="2">Uncharacterized protein</fullName>
    </submittedName>
</protein>
<dbReference type="Proteomes" id="UP000319836">
    <property type="component" value="Unassembled WGS sequence"/>
</dbReference>
<evidence type="ECO:0000256" key="1">
    <source>
        <dbReference type="SAM" id="MobiDB-lite"/>
    </source>
</evidence>
<proteinExistence type="predicted"/>
<comment type="caution">
    <text evidence="2">The sequence shown here is derived from an EMBL/GenBank/DDBJ whole genome shotgun (WGS) entry which is preliminary data.</text>
</comment>
<dbReference type="AlphaFoldDB" id="A0A538U669"/>
<gene>
    <name evidence="2" type="ORF">E6K80_05740</name>
</gene>
<evidence type="ECO:0000313" key="2">
    <source>
        <dbReference type="EMBL" id="TMQ71391.1"/>
    </source>
</evidence>
<organism evidence="2 3">
    <name type="scientific">Eiseniibacteriota bacterium</name>
    <dbReference type="NCBI Taxonomy" id="2212470"/>
    <lineage>
        <taxon>Bacteria</taxon>
        <taxon>Candidatus Eiseniibacteriota</taxon>
    </lineage>
</organism>
<sequence>MTLRRIVTLALIAILGFALWVWRRDTAPPQASAPAPAPSAPSSSASPLVVESGGDPGVGWQVPRRWSQAESNSMRVATYAIPAASGDRAPTRCAVYYFGPGQGGDPQTNVERWIGEFEDPTKPERISRTVGGLPISTVRVRGTYLAHAGMGEDAAVQPHHELYAAIVEGPKGDLFFKLTGPQRSVDAAAAEFEGLLGSLKKK</sequence>
<feature type="region of interest" description="Disordered" evidence="1">
    <location>
        <begin position="28"/>
        <end position="62"/>
    </location>
</feature>
<evidence type="ECO:0000313" key="3">
    <source>
        <dbReference type="Proteomes" id="UP000319836"/>
    </source>
</evidence>
<reference evidence="2 3" key="1">
    <citation type="journal article" date="2019" name="Nat. Microbiol.">
        <title>Mediterranean grassland soil C-N compound turnover is dependent on rainfall and depth, and is mediated by genomically divergent microorganisms.</title>
        <authorList>
            <person name="Diamond S."/>
            <person name="Andeer P.F."/>
            <person name="Li Z."/>
            <person name="Crits-Christoph A."/>
            <person name="Burstein D."/>
            <person name="Anantharaman K."/>
            <person name="Lane K.R."/>
            <person name="Thomas B.C."/>
            <person name="Pan C."/>
            <person name="Northen T.R."/>
            <person name="Banfield J.F."/>
        </authorList>
    </citation>
    <scope>NUCLEOTIDE SEQUENCE [LARGE SCALE GENOMIC DNA]</scope>
    <source>
        <strain evidence="2">WS_10</strain>
    </source>
</reference>
<feature type="compositionally biased region" description="Low complexity" evidence="1">
    <location>
        <begin position="28"/>
        <end position="47"/>
    </location>
</feature>
<name>A0A538U669_UNCEI</name>
<accession>A0A538U669</accession>